<dbReference type="EMBL" id="WNNK01000012">
    <property type="protein sequence ID" value="MUF05769.1"/>
    <property type="molecule type" value="Genomic_DNA"/>
</dbReference>
<accession>A0A6I3WEX1</accession>
<keyword evidence="2" id="KW-0732">Signal</keyword>
<sequence length="193" mass="20924">MKNNKSALLLLSLLVIATTGCQQEPTPVYNGPFGLQMGMTAEQARAVTKVLGSNDRRHIMLVERPPRPIIGFDELSLKFGKEAGLCEIYTAVEMPADTQDLAIRARFEELTRLLAQRYGAPSVAIDQAVDDERKQVLVSQWLASQGASLEGALEAVLTVGRRDVDPISIGLSISGPGSEQCQQEQREGTNDAS</sequence>
<evidence type="ECO:0000313" key="4">
    <source>
        <dbReference type="Proteomes" id="UP000438196"/>
    </source>
</evidence>
<evidence type="ECO:0000256" key="1">
    <source>
        <dbReference type="SAM" id="MobiDB-lite"/>
    </source>
</evidence>
<protein>
    <recommendedName>
        <fullName evidence="5">Lipoprotein</fullName>
    </recommendedName>
</protein>
<evidence type="ECO:0000256" key="2">
    <source>
        <dbReference type="SAM" id="SignalP"/>
    </source>
</evidence>
<name>A0A6I3WEX1_9PSED</name>
<gene>
    <name evidence="3" type="ORF">GNF76_15550</name>
</gene>
<reference evidence="3 4" key="1">
    <citation type="submission" date="2019-11" db="EMBL/GenBank/DDBJ databases">
        <title>Pseudomonas karstica sp. nov. and Pseudomonas spelaei sp. nov. from karst caves.</title>
        <authorList>
            <person name="Zeman M."/>
        </authorList>
    </citation>
    <scope>NUCLEOTIDE SEQUENCE [LARGE SCALE GENOMIC DNA]</scope>
    <source>
        <strain evidence="3 4">CCM 7893</strain>
    </source>
</reference>
<keyword evidence="4" id="KW-1185">Reference proteome</keyword>
<proteinExistence type="predicted"/>
<organism evidence="3 4">
    <name type="scientific">Pseudomonas spelaei</name>
    <dbReference type="NCBI Taxonomy" id="1055469"/>
    <lineage>
        <taxon>Bacteria</taxon>
        <taxon>Pseudomonadati</taxon>
        <taxon>Pseudomonadota</taxon>
        <taxon>Gammaproteobacteria</taxon>
        <taxon>Pseudomonadales</taxon>
        <taxon>Pseudomonadaceae</taxon>
        <taxon>Pseudomonas</taxon>
    </lineage>
</organism>
<feature type="region of interest" description="Disordered" evidence="1">
    <location>
        <begin position="171"/>
        <end position="193"/>
    </location>
</feature>
<dbReference type="OrthoDB" id="8859045at2"/>
<feature type="signal peptide" evidence="2">
    <location>
        <begin position="1"/>
        <end position="22"/>
    </location>
</feature>
<feature type="chain" id="PRO_5026072085" description="Lipoprotein" evidence="2">
    <location>
        <begin position="23"/>
        <end position="193"/>
    </location>
</feature>
<evidence type="ECO:0000313" key="3">
    <source>
        <dbReference type="EMBL" id="MUF05769.1"/>
    </source>
</evidence>
<evidence type="ECO:0008006" key="5">
    <source>
        <dbReference type="Google" id="ProtNLM"/>
    </source>
</evidence>
<feature type="compositionally biased region" description="Basic and acidic residues" evidence="1">
    <location>
        <begin position="184"/>
        <end position="193"/>
    </location>
</feature>
<dbReference type="Proteomes" id="UP000438196">
    <property type="component" value="Unassembled WGS sequence"/>
</dbReference>
<comment type="caution">
    <text evidence="3">The sequence shown here is derived from an EMBL/GenBank/DDBJ whole genome shotgun (WGS) entry which is preliminary data.</text>
</comment>
<dbReference type="AlphaFoldDB" id="A0A6I3WEX1"/>
<dbReference type="PROSITE" id="PS51257">
    <property type="entry name" value="PROKAR_LIPOPROTEIN"/>
    <property type="match status" value="1"/>
</dbReference>